<keyword evidence="4" id="KW-1185">Reference proteome</keyword>
<proteinExistence type="predicted"/>
<dbReference type="InterPro" id="IPR003346">
    <property type="entry name" value="Transposase_20"/>
</dbReference>
<dbReference type="InterPro" id="IPR002525">
    <property type="entry name" value="Transp_IS110-like_N"/>
</dbReference>
<sequence>MTIVGGLDVHRQQITFDYLDNDGLVHWGQTRPATRKTLRGWLAEHCPDGDGEFVLEGCTGWRYVSEELAAVGLGVHLGDLAEIAALRGPKKRAKTDLADARLVRTLQLAGGFPKSWVPPAHVVEIRTLGRLYCALMEERRGWQQRIHAHLLHQGCPPVKALLSEAGREALAGAQLSAAGRQCVDTALRRIEELTIEIDPLRMQLESFARRQPRCRALQAHYGIGWLYAAIMWAGDGDARRFSSSDQLVRFARLDVTVYSSDRKREPGHLSRQGSPELRWTAVEAAKCAVRRSSPDYADYHTLAAKHDGHNRMNPTLAVEHRSCAAVITRRVTHSPRQYRRNPT</sequence>
<dbReference type="GO" id="GO:0006313">
    <property type="term" value="P:DNA transposition"/>
    <property type="evidence" value="ECO:0007669"/>
    <property type="project" value="InterPro"/>
</dbReference>
<dbReference type="Proteomes" id="UP000273307">
    <property type="component" value="Unassembled WGS sequence"/>
</dbReference>
<dbReference type="PANTHER" id="PTHR33055:SF15">
    <property type="entry name" value="TRANSPOSASE-RELATED"/>
    <property type="match status" value="1"/>
</dbReference>
<dbReference type="PANTHER" id="PTHR33055">
    <property type="entry name" value="TRANSPOSASE FOR INSERTION SEQUENCE ELEMENT IS1111A"/>
    <property type="match status" value="1"/>
</dbReference>
<feature type="domain" description="Transposase IS116/IS110/IS902 C-terminal" evidence="2">
    <location>
        <begin position="214"/>
        <end position="300"/>
    </location>
</feature>
<gene>
    <name evidence="3" type="ORF">LAUMK136_00779</name>
</gene>
<name>A0A498PNI2_9MYCO</name>
<evidence type="ECO:0000259" key="2">
    <source>
        <dbReference type="Pfam" id="PF02371"/>
    </source>
</evidence>
<dbReference type="Pfam" id="PF01548">
    <property type="entry name" value="DEDD_Tnp_IS110"/>
    <property type="match status" value="1"/>
</dbReference>
<feature type="domain" description="Transposase IS110-like N-terminal" evidence="1">
    <location>
        <begin position="6"/>
        <end position="151"/>
    </location>
</feature>
<dbReference type="AlphaFoldDB" id="A0A498PNI2"/>
<dbReference type="GO" id="GO:0004803">
    <property type="term" value="F:transposase activity"/>
    <property type="evidence" value="ECO:0007669"/>
    <property type="project" value="InterPro"/>
</dbReference>
<dbReference type="EMBL" id="UPHP01000019">
    <property type="protein sequence ID" value="VBA34645.1"/>
    <property type="molecule type" value="Genomic_DNA"/>
</dbReference>
<evidence type="ECO:0000259" key="1">
    <source>
        <dbReference type="Pfam" id="PF01548"/>
    </source>
</evidence>
<evidence type="ECO:0000313" key="3">
    <source>
        <dbReference type="EMBL" id="VBA34645.1"/>
    </source>
</evidence>
<accession>A0A498PNI2</accession>
<reference evidence="3 4" key="1">
    <citation type="submission" date="2018-09" db="EMBL/GenBank/DDBJ databases">
        <authorList>
            <person name="Tagini F."/>
        </authorList>
    </citation>
    <scope>NUCLEOTIDE SEQUENCE [LARGE SCALE GENOMIC DNA]</scope>
    <source>
        <strain evidence="3 4">MK136</strain>
    </source>
</reference>
<organism evidence="3 4">
    <name type="scientific">Mycobacterium attenuatum</name>
    <dbReference type="NCBI Taxonomy" id="2341086"/>
    <lineage>
        <taxon>Bacteria</taxon>
        <taxon>Bacillati</taxon>
        <taxon>Actinomycetota</taxon>
        <taxon>Actinomycetes</taxon>
        <taxon>Mycobacteriales</taxon>
        <taxon>Mycobacteriaceae</taxon>
        <taxon>Mycobacterium</taxon>
    </lineage>
</organism>
<dbReference type="Pfam" id="PF02371">
    <property type="entry name" value="Transposase_20"/>
    <property type="match status" value="1"/>
</dbReference>
<dbReference type="InterPro" id="IPR047650">
    <property type="entry name" value="Transpos_IS110"/>
</dbReference>
<evidence type="ECO:0000313" key="4">
    <source>
        <dbReference type="Proteomes" id="UP000273307"/>
    </source>
</evidence>
<dbReference type="RefSeq" id="WP_244604921.1">
    <property type="nucleotide sequence ID" value="NZ_UPHP01000019.1"/>
</dbReference>
<dbReference type="GO" id="GO:0003677">
    <property type="term" value="F:DNA binding"/>
    <property type="evidence" value="ECO:0007669"/>
    <property type="project" value="InterPro"/>
</dbReference>
<protein>
    <submittedName>
        <fullName evidence="3">Uncharacterized protein</fullName>
    </submittedName>
</protein>